<dbReference type="RefSeq" id="WP_210854022.1">
    <property type="nucleotide sequence ID" value="NZ_JAGQDD010000006.1"/>
</dbReference>
<keyword evidence="1" id="KW-0732">Signal</keyword>
<dbReference type="NCBIfam" id="NF041539">
    <property type="entry name" value="choice_anch_R"/>
    <property type="match status" value="1"/>
</dbReference>
<reference evidence="2 3" key="1">
    <citation type="submission" date="2021-04" db="EMBL/GenBank/DDBJ databases">
        <title>The genome sequence of Ideonella sp. 3Y2.</title>
        <authorList>
            <person name="Liu Y."/>
        </authorList>
    </citation>
    <scope>NUCLEOTIDE SEQUENCE [LARGE SCALE GENOMIC DNA]</scope>
    <source>
        <strain evidence="2 3">3Y2</strain>
    </source>
</reference>
<sequence length="223" mass="23344">MEYKFKSLALAAALALSGVAMAGPVKSAGGKTAVLPVTAQAVLYSQLANDAANAITSQDFESTFDAYDNRAADDFSVPAGQKWKVSEVFAPGAYFNGTGPLVSANVTFYKDKGGKPGKVVADFPLVPVTNDASGSITVTLPTAVTLKEGTYWVSVQGQMDFFVGGQWGWEINTAPTGYNAMWQNPGGGFGTGCDKYSDMNTCLGQAAGDMMFELRGKAKAVTQ</sequence>
<comment type="caution">
    <text evidence="2">The sequence shown here is derived from an EMBL/GenBank/DDBJ whole genome shotgun (WGS) entry which is preliminary data.</text>
</comment>
<keyword evidence="3" id="KW-1185">Reference proteome</keyword>
<proteinExistence type="predicted"/>
<dbReference type="EMBL" id="JAGQDD010000006">
    <property type="protein sequence ID" value="MBQ0931042.1"/>
    <property type="molecule type" value="Genomic_DNA"/>
</dbReference>
<feature type="signal peptide" evidence="1">
    <location>
        <begin position="1"/>
        <end position="22"/>
    </location>
</feature>
<evidence type="ECO:0000313" key="2">
    <source>
        <dbReference type="EMBL" id="MBQ0931042.1"/>
    </source>
</evidence>
<accession>A0A940Y714</accession>
<evidence type="ECO:0000256" key="1">
    <source>
        <dbReference type="SAM" id="SignalP"/>
    </source>
</evidence>
<name>A0A940Y714_9BURK</name>
<protein>
    <submittedName>
        <fullName evidence="2">Uncharacterized protein</fullName>
    </submittedName>
</protein>
<evidence type="ECO:0000313" key="3">
    <source>
        <dbReference type="Proteomes" id="UP000676246"/>
    </source>
</evidence>
<dbReference type="AlphaFoldDB" id="A0A940Y714"/>
<feature type="chain" id="PRO_5037714502" evidence="1">
    <location>
        <begin position="23"/>
        <end position="223"/>
    </location>
</feature>
<dbReference type="Proteomes" id="UP000676246">
    <property type="component" value="Unassembled WGS sequence"/>
</dbReference>
<organism evidence="2 3">
    <name type="scientific">Ideonella alba</name>
    <dbReference type="NCBI Taxonomy" id="2824118"/>
    <lineage>
        <taxon>Bacteria</taxon>
        <taxon>Pseudomonadati</taxon>
        <taxon>Pseudomonadota</taxon>
        <taxon>Betaproteobacteria</taxon>
        <taxon>Burkholderiales</taxon>
        <taxon>Sphaerotilaceae</taxon>
        <taxon>Ideonella</taxon>
    </lineage>
</organism>
<gene>
    <name evidence="2" type="ORF">KAK03_11145</name>
</gene>